<feature type="domain" description="Multidrug resistance protein MdtA-like barrel-sandwich hybrid" evidence="7">
    <location>
        <begin position="46"/>
        <end position="120"/>
    </location>
</feature>
<keyword evidence="10" id="KW-1185">Reference proteome</keyword>
<evidence type="ECO:0000256" key="1">
    <source>
        <dbReference type="ARBA" id="ARBA00004167"/>
    </source>
</evidence>
<dbReference type="RefSeq" id="WP_029097719.1">
    <property type="nucleotide sequence ID" value="NZ_JAPYYP010000007.1"/>
</dbReference>
<reference evidence="9" key="1">
    <citation type="submission" date="2022-12" db="EMBL/GenBank/DDBJ databases">
        <title>Draft genome sequence of the thermophilic strain Brevibacillus thermoruber HT42, isolated from Los Humeros, Puebla, Mexico, with biotechnological potential.</title>
        <authorList>
            <person name="Lara Sanchez J."/>
            <person name="Solis Palacios R."/>
            <person name="Bustos Baena A.S."/>
            <person name="Ruz Baez A.E."/>
            <person name="Espinosa Luna G."/>
            <person name="Oliart Ros R.M."/>
        </authorList>
    </citation>
    <scope>NUCLEOTIDE SEQUENCE</scope>
    <source>
        <strain evidence="9">HT42</strain>
    </source>
</reference>
<evidence type="ECO:0000313" key="9">
    <source>
        <dbReference type="EMBL" id="MDA5108282.1"/>
    </source>
</evidence>
<sequence length="219" mass="23570">MKRKLVLYIILLLMVAGGGGIGYYYWYQGSHYVTTEDARVAGDIYRVMPRIAGKLTMLKIHEGDVVVADQIVGQQDTTNLTTSLLENAVLRAPITGTVIKTLAKEGEVVSPGQAVAMVVDEKNLYISANVEETELGRLKLGQKVDIALDAYPGKLLTGHLIEIGQATNSTFALLPAVNTSGNFTKVTQRIPIKVAIDSTAGIHLTPGLNAEIKVHVKGM</sequence>
<evidence type="ECO:0000256" key="5">
    <source>
        <dbReference type="ARBA" id="ARBA00023136"/>
    </source>
</evidence>
<dbReference type="PANTHER" id="PTHR30386:SF26">
    <property type="entry name" value="TRANSPORT PROTEIN COMB"/>
    <property type="match status" value="1"/>
</dbReference>
<dbReference type="InterPro" id="IPR058634">
    <property type="entry name" value="AaeA-lik-b-barrel"/>
</dbReference>
<evidence type="ECO:0000256" key="3">
    <source>
        <dbReference type="ARBA" id="ARBA00022692"/>
    </source>
</evidence>
<dbReference type="Proteomes" id="UP001151071">
    <property type="component" value="Unassembled WGS sequence"/>
</dbReference>
<keyword evidence="3 6" id="KW-0812">Transmembrane</keyword>
<evidence type="ECO:0000256" key="6">
    <source>
        <dbReference type="SAM" id="Phobius"/>
    </source>
</evidence>
<accession>A0A9X3TPV3</accession>
<keyword evidence="5 6" id="KW-0472">Membrane</keyword>
<dbReference type="Pfam" id="PF25963">
    <property type="entry name" value="Beta-barrel_AAEA"/>
    <property type="match status" value="1"/>
</dbReference>
<evidence type="ECO:0000313" key="10">
    <source>
        <dbReference type="Proteomes" id="UP001151071"/>
    </source>
</evidence>
<dbReference type="InterPro" id="IPR058625">
    <property type="entry name" value="MdtA-like_BSH"/>
</dbReference>
<gene>
    <name evidence="9" type="ORF">O3V59_07905</name>
</gene>
<dbReference type="InterPro" id="IPR050739">
    <property type="entry name" value="MFP"/>
</dbReference>
<dbReference type="PANTHER" id="PTHR30386">
    <property type="entry name" value="MEMBRANE FUSION SUBUNIT OF EMRAB-TOLC MULTIDRUG EFFLUX PUMP"/>
    <property type="match status" value="1"/>
</dbReference>
<name>A0A9X3TPV3_9BACL</name>
<dbReference type="Gene3D" id="2.40.50.100">
    <property type="match status" value="1"/>
</dbReference>
<comment type="caution">
    <text evidence="9">The sequence shown here is derived from an EMBL/GenBank/DDBJ whole genome shotgun (WGS) entry which is preliminary data.</text>
</comment>
<evidence type="ECO:0000259" key="7">
    <source>
        <dbReference type="Pfam" id="PF25917"/>
    </source>
</evidence>
<comment type="subcellular location">
    <subcellularLocation>
        <location evidence="1">Membrane</location>
        <topology evidence="1">Single-pass membrane protein</topology>
    </subcellularLocation>
</comment>
<dbReference type="Pfam" id="PF25917">
    <property type="entry name" value="BSH_RND"/>
    <property type="match status" value="1"/>
</dbReference>
<dbReference type="AlphaFoldDB" id="A0A9X3TPV3"/>
<evidence type="ECO:0000256" key="4">
    <source>
        <dbReference type="ARBA" id="ARBA00022989"/>
    </source>
</evidence>
<dbReference type="SUPFAM" id="SSF111369">
    <property type="entry name" value="HlyD-like secretion proteins"/>
    <property type="match status" value="1"/>
</dbReference>
<dbReference type="GO" id="GO:0055085">
    <property type="term" value="P:transmembrane transport"/>
    <property type="evidence" value="ECO:0007669"/>
    <property type="project" value="InterPro"/>
</dbReference>
<evidence type="ECO:0000259" key="8">
    <source>
        <dbReference type="Pfam" id="PF25963"/>
    </source>
</evidence>
<protein>
    <submittedName>
        <fullName evidence="9">HlyD family efflux transporter periplasmic adaptor subunit</fullName>
    </submittedName>
</protein>
<organism evidence="9 10">
    <name type="scientific">Brevibacillus thermoruber</name>
    <dbReference type="NCBI Taxonomy" id="33942"/>
    <lineage>
        <taxon>Bacteria</taxon>
        <taxon>Bacillati</taxon>
        <taxon>Bacillota</taxon>
        <taxon>Bacilli</taxon>
        <taxon>Bacillales</taxon>
        <taxon>Paenibacillaceae</taxon>
        <taxon>Brevibacillus</taxon>
    </lineage>
</organism>
<feature type="transmembrane region" description="Helical" evidence="6">
    <location>
        <begin position="5"/>
        <end position="26"/>
    </location>
</feature>
<comment type="similarity">
    <text evidence="2">Belongs to the membrane fusion protein (MFP) (TC 8.A.1) family.</text>
</comment>
<evidence type="ECO:0000256" key="2">
    <source>
        <dbReference type="ARBA" id="ARBA00009477"/>
    </source>
</evidence>
<keyword evidence="4 6" id="KW-1133">Transmembrane helix</keyword>
<proteinExistence type="inferred from homology"/>
<dbReference type="EMBL" id="JAPYYP010000007">
    <property type="protein sequence ID" value="MDA5108282.1"/>
    <property type="molecule type" value="Genomic_DNA"/>
</dbReference>
<feature type="domain" description="p-hydroxybenzoic acid efflux pump subunit AaeA-like beta-barrel" evidence="8">
    <location>
        <begin position="124"/>
        <end position="215"/>
    </location>
</feature>
<dbReference type="GO" id="GO:0016020">
    <property type="term" value="C:membrane"/>
    <property type="evidence" value="ECO:0007669"/>
    <property type="project" value="UniProtKB-SubCell"/>
</dbReference>
<dbReference type="Gene3D" id="2.40.30.170">
    <property type="match status" value="1"/>
</dbReference>